<dbReference type="GO" id="GO:0005524">
    <property type="term" value="F:ATP binding"/>
    <property type="evidence" value="ECO:0007669"/>
    <property type="project" value="InterPro"/>
</dbReference>
<dbReference type="InterPro" id="IPR000719">
    <property type="entry name" value="Prot_kinase_dom"/>
</dbReference>
<dbReference type="Proteomes" id="UP000030745">
    <property type="component" value="Unassembled WGS sequence"/>
</dbReference>
<gene>
    <name evidence="3" type="ORF">SPRG_04517</name>
</gene>
<dbReference type="GO" id="GO:0004674">
    <property type="term" value="F:protein serine/threonine kinase activity"/>
    <property type="evidence" value="ECO:0007669"/>
    <property type="project" value="UniProtKB-KW"/>
</dbReference>
<organism evidence="3 4">
    <name type="scientific">Saprolegnia parasitica (strain CBS 223.65)</name>
    <dbReference type="NCBI Taxonomy" id="695850"/>
    <lineage>
        <taxon>Eukaryota</taxon>
        <taxon>Sar</taxon>
        <taxon>Stramenopiles</taxon>
        <taxon>Oomycota</taxon>
        <taxon>Saprolegniomycetes</taxon>
        <taxon>Saprolegniales</taxon>
        <taxon>Saprolegniaceae</taxon>
        <taxon>Saprolegnia</taxon>
    </lineage>
</organism>
<dbReference type="SUPFAM" id="SSF56112">
    <property type="entry name" value="Protein kinase-like (PK-like)"/>
    <property type="match status" value="1"/>
</dbReference>
<keyword evidence="3" id="KW-0723">Serine/threonine-protein kinase</keyword>
<evidence type="ECO:0000313" key="4">
    <source>
        <dbReference type="Proteomes" id="UP000030745"/>
    </source>
</evidence>
<evidence type="ECO:0000256" key="1">
    <source>
        <dbReference type="SAM" id="Phobius"/>
    </source>
</evidence>
<dbReference type="VEuPathDB" id="FungiDB:SPRG_04517"/>
<dbReference type="OrthoDB" id="79447at2759"/>
<keyword evidence="4" id="KW-1185">Reference proteome</keyword>
<proteinExistence type="predicted"/>
<keyword evidence="1" id="KW-0812">Transmembrane</keyword>
<dbReference type="InterPro" id="IPR051681">
    <property type="entry name" value="Ser/Thr_Kinases-Pseudokinases"/>
</dbReference>
<sequence>MASLLYVASTCSKVSCTIYSVLQNATVTSISLQNYTKLAFVNFVDVPNLQVATPFNVSAPPHAYIAGAPRLNTTLWLAPNDASQATKSPRDSLESGSINVTDAPAMASADGSTMSALVVVAVILGVIAAFVFVVAAFMYLRRRRAASPPAAVPTTCDRLSTASSTGRKSSHALAVSDPSLSDPMLASFPDYLRLPAPTRMTLVKPSRALLQGVFEDRDVVIKYVSKESPDVETFLSDLWLVSNLQHVNLVLFLGVASFPRLDDMCVGAVVECMENGSLATVLANPKIAISDDVEWNMCIDVATAVQFVHGRGRSLPCLASRKFLVNAEMQVKLNVLSLLTYSDLRLPDGPSFGSQRLAHKAPEVLRGDCMDEVAADVYSVALLLAEICTRLRPFATELHDLGNVGVDVLLLERAAKDGTVAPYDVATQLSGYPAELQALLLRCWALHACDRPSMDEVVAVLQIVYEDRYVI</sequence>
<dbReference type="InterPro" id="IPR011009">
    <property type="entry name" value="Kinase-like_dom_sf"/>
</dbReference>
<dbReference type="Pfam" id="PF07714">
    <property type="entry name" value="PK_Tyr_Ser-Thr"/>
    <property type="match status" value="1"/>
</dbReference>
<dbReference type="InterPro" id="IPR001245">
    <property type="entry name" value="Ser-Thr/Tyr_kinase_cat_dom"/>
</dbReference>
<dbReference type="KEGG" id="spar:SPRG_04517"/>
<dbReference type="EMBL" id="KK583201">
    <property type="protein sequence ID" value="KDO30617.1"/>
    <property type="molecule type" value="Genomic_DNA"/>
</dbReference>
<dbReference type="RefSeq" id="XP_012198828.1">
    <property type="nucleotide sequence ID" value="XM_012343438.1"/>
</dbReference>
<dbReference type="PANTHER" id="PTHR44329">
    <property type="entry name" value="SERINE/THREONINE-PROTEIN KINASE TNNI3K-RELATED"/>
    <property type="match status" value="1"/>
</dbReference>
<evidence type="ECO:0000313" key="3">
    <source>
        <dbReference type="EMBL" id="KDO30617.1"/>
    </source>
</evidence>
<protein>
    <submittedName>
        <fullName evidence="3">Serine/threonine protein kinase</fullName>
    </submittedName>
</protein>
<feature type="transmembrane region" description="Helical" evidence="1">
    <location>
        <begin position="116"/>
        <end position="140"/>
    </location>
</feature>
<keyword evidence="1" id="KW-1133">Transmembrane helix</keyword>
<dbReference type="PROSITE" id="PS50011">
    <property type="entry name" value="PROTEIN_KINASE_DOM"/>
    <property type="match status" value="1"/>
</dbReference>
<dbReference type="Gene3D" id="1.10.510.10">
    <property type="entry name" value="Transferase(Phosphotransferase) domain 1"/>
    <property type="match status" value="1"/>
</dbReference>
<name>A0A067CV17_SAPPC</name>
<dbReference type="AlphaFoldDB" id="A0A067CV17"/>
<dbReference type="GeneID" id="24126957"/>
<dbReference type="OMA" id="GAVVECM"/>
<keyword evidence="3" id="KW-0418">Kinase</keyword>
<keyword evidence="3" id="KW-0808">Transferase</keyword>
<keyword evidence="1" id="KW-0472">Membrane</keyword>
<dbReference type="STRING" id="695850.A0A067CV17"/>
<accession>A0A067CV17</accession>
<dbReference type="Gene3D" id="3.30.200.20">
    <property type="entry name" value="Phosphorylase Kinase, domain 1"/>
    <property type="match status" value="1"/>
</dbReference>
<reference evidence="3 4" key="1">
    <citation type="journal article" date="2013" name="PLoS Genet.">
        <title>Distinctive expansion of potential virulence genes in the genome of the oomycete fish pathogen Saprolegnia parasitica.</title>
        <authorList>
            <person name="Jiang R.H."/>
            <person name="de Bruijn I."/>
            <person name="Haas B.J."/>
            <person name="Belmonte R."/>
            <person name="Lobach L."/>
            <person name="Christie J."/>
            <person name="van den Ackerveken G."/>
            <person name="Bottin A."/>
            <person name="Bulone V."/>
            <person name="Diaz-Moreno S.M."/>
            <person name="Dumas B."/>
            <person name="Fan L."/>
            <person name="Gaulin E."/>
            <person name="Govers F."/>
            <person name="Grenville-Briggs L.J."/>
            <person name="Horner N.R."/>
            <person name="Levin J.Z."/>
            <person name="Mammella M."/>
            <person name="Meijer H.J."/>
            <person name="Morris P."/>
            <person name="Nusbaum C."/>
            <person name="Oome S."/>
            <person name="Phillips A.J."/>
            <person name="van Rooyen D."/>
            <person name="Rzeszutek E."/>
            <person name="Saraiva M."/>
            <person name="Secombes C.J."/>
            <person name="Seidl M.F."/>
            <person name="Snel B."/>
            <person name="Stassen J.H."/>
            <person name="Sykes S."/>
            <person name="Tripathy S."/>
            <person name="van den Berg H."/>
            <person name="Vega-Arreguin J.C."/>
            <person name="Wawra S."/>
            <person name="Young S.K."/>
            <person name="Zeng Q."/>
            <person name="Dieguez-Uribeondo J."/>
            <person name="Russ C."/>
            <person name="Tyler B.M."/>
            <person name="van West P."/>
        </authorList>
    </citation>
    <scope>NUCLEOTIDE SEQUENCE [LARGE SCALE GENOMIC DNA]</scope>
    <source>
        <strain evidence="3 4">CBS 223.65</strain>
    </source>
</reference>
<feature type="domain" description="Protein kinase" evidence="2">
    <location>
        <begin position="188"/>
        <end position="470"/>
    </location>
</feature>
<evidence type="ECO:0000259" key="2">
    <source>
        <dbReference type="PROSITE" id="PS50011"/>
    </source>
</evidence>